<dbReference type="Gene3D" id="3.80.10.10">
    <property type="entry name" value="Ribonuclease Inhibitor"/>
    <property type="match status" value="1"/>
</dbReference>
<evidence type="ECO:0008006" key="4">
    <source>
        <dbReference type="Google" id="ProtNLM"/>
    </source>
</evidence>
<evidence type="ECO:0000313" key="2">
    <source>
        <dbReference type="EMBL" id="MFD1410140.1"/>
    </source>
</evidence>
<dbReference type="Proteomes" id="UP001597191">
    <property type="component" value="Unassembled WGS sequence"/>
</dbReference>
<organism evidence="2 3">
    <name type="scientific">Lapidilactobacillus gannanensis</name>
    <dbReference type="NCBI Taxonomy" id="2486002"/>
    <lineage>
        <taxon>Bacteria</taxon>
        <taxon>Bacillati</taxon>
        <taxon>Bacillota</taxon>
        <taxon>Bacilli</taxon>
        <taxon>Lactobacillales</taxon>
        <taxon>Lactobacillaceae</taxon>
        <taxon>Lapidilactobacillus</taxon>
    </lineage>
</organism>
<keyword evidence="1" id="KW-0472">Membrane</keyword>
<dbReference type="InterPro" id="IPR032675">
    <property type="entry name" value="LRR_dom_sf"/>
</dbReference>
<accession>A0ABW4BKW6</accession>
<name>A0ABW4BKW6_9LACO</name>
<feature type="transmembrane region" description="Helical" evidence="1">
    <location>
        <begin position="12"/>
        <end position="34"/>
    </location>
</feature>
<reference evidence="3" key="1">
    <citation type="journal article" date="2019" name="Int. J. Syst. Evol. Microbiol.">
        <title>The Global Catalogue of Microorganisms (GCM) 10K type strain sequencing project: providing services to taxonomists for standard genome sequencing and annotation.</title>
        <authorList>
            <consortium name="The Broad Institute Genomics Platform"/>
            <consortium name="The Broad Institute Genome Sequencing Center for Infectious Disease"/>
            <person name="Wu L."/>
            <person name="Ma J."/>
        </authorList>
    </citation>
    <scope>NUCLEOTIDE SEQUENCE [LARGE SCALE GENOMIC DNA]</scope>
    <source>
        <strain evidence="3">CCM 8937</strain>
    </source>
</reference>
<protein>
    <recommendedName>
        <fullName evidence="4">Cell surface protein</fullName>
    </recommendedName>
</protein>
<dbReference type="EMBL" id="JBHTOH010000008">
    <property type="protein sequence ID" value="MFD1410140.1"/>
    <property type="molecule type" value="Genomic_DNA"/>
</dbReference>
<comment type="caution">
    <text evidence="2">The sequence shown here is derived from an EMBL/GenBank/DDBJ whole genome shotgun (WGS) entry which is preliminary data.</text>
</comment>
<dbReference type="InterPro" id="IPR001611">
    <property type="entry name" value="Leu-rich_rpt"/>
</dbReference>
<sequence>MKWSVKLLPKLKIISTFSVMVIILAVSSLLTSFLSNRKVSAATTAYSDNLVADYNIPSEVIQVLLDNSLQSDGQTPAAAGKTISNFTIADIEQLTTISLAQRTKQANGNYVSKPADAVADWVKTLVGNEDTANGYSIVDGAFKANNDQDGLVTGTAGSLATKTISIDGATHHYGFNFLMQILASARSAKIVDLTGVTSEITDSNTAQFMMSLFQTNHSTALVELKLGHNNLTNLNAYPLASTLFSTTSSQKITKLDLSNNNMTELSWNNSLGDMLSTVTTLDLSGNNVQQVFGDLLNALRSVAGNGGSADMSDSELSKDGNTIRNLIDLMNSSPSTITLSNNGVNTLIDQALKLGDPPNKKLVENLAPQLNEDSIRKLLSEGLVSKEAANIIARTHDDLDPDLLDQLKEVAGGSFDGEVSSINVSTALAFMPLDLDVGRTSSTTSLELSYSLPPNTQVTASISDWTTTANDRFSGNLVLTFPLQSFSLTTDNLTIVSNSTSKFATNELSTTAVVLTLNNAERAALTAGATYHNVITWQISNTVTDPQ</sequence>
<keyword evidence="3" id="KW-1185">Reference proteome</keyword>
<evidence type="ECO:0000256" key="1">
    <source>
        <dbReference type="SAM" id="Phobius"/>
    </source>
</evidence>
<keyword evidence="1" id="KW-0812">Transmembrane</keyword>
<keyword evidence="1" id="KW-1133">Transmembrane helix</keyword>
<gene>
    <name evidence="2" type="ORF">ACFQ4R_00645</name>
</gene>
<dbReference type="RefSeq" id="WP_125651184.1">
    <property type="nucleotide sequence ID" value="NZ_JBHTOH010000008.1"/>
</dbReference>
<proteinExistence type="predicted"/>
<dbReference type="PROSITE" id="PS51450">
    <property type="entry name" value="LRR"/>
    <property type="match status" value="1"/>
</dbReference>
<dbReference type="SUPFAM" id="SSF52047">
    <property type="entry name" value="RNI-like"/>
    <property type="match status" value="1"/>
</dbReference>
<evidence type="ECO:0000313" key="3">
    <source>
        <dbReference type="Proteomes" id="UP001597191"/>
    </source>
</evidence>